<dbReference type="eggNOG" id="COG2035">
    <property type="taxonomic scope" value="Bacteria"/>
</dbReference>
<keyword evidence="1" id="KW-0812">Transmembrane</keyword>
<dbReference type="PANTHER" id="PTHR37308">
    <property type="entry name" value="INTEGRAL MEMBRANE PROTEIN"/>
    <property type="match status" value="1"/>
</dbReference>
<keyword evidence="1" id="KW-0472">Membrane</keyword>
<dbReference type="EMBL" id="ASTJ01000036">
    <property type="protein sequence ID" value="EPC01201.1"/>
    <property type="molecule type" value="Genomic_DNA"/>
</dbReference>
<evidence type="ECO:0000313" key="2">
    <source>
        <dbReference type="EMBL" id="EPC01201.1"/>
    </source>
</evidence>
<dbReference type="STRING" id="1121939.L861_11540"/>
<accession>S2L8X4</accession>
<dbReference type="RefSeq" id="WP_016417889.1">
    <property type="nucleotide sequence ID" value="NZ_AUAB01000025.1"/>
</dbReference>
<dbReference type="PATRIC" id="fig|1121939.11.peg.3373"/>
<feature type="transmembrane region" description="Helical" evidence="1">
    <location>
        <begin position="196"/>
        <end position="217"/>
    </location>
</feature>
<gene>
    <name evidence="2" type="ORF">L861_11540</name>
</gene>
<keyword evidence="3" id="KW-1185">Reference proteome</keyword>
<dbReference type="Pfam" id="PF04018">
    <property type="entry name" value="VCA0040-like"/>
    <property type="match status" value="1"/>
</dbReference>
<sequence length="319" mass="34001">MKRSYSIFLKGAGMGAADAVPGVSGGTIAFITGIYEELIDTIKQFGPSAFTAWRRSGWVGLAAHLNLAFIVPLLAGIAASLVSMAHLVTYLMAEHGLLLDAFFFGLVAASALVITRKLPDWRLWHAIPLVGGLLLASALPGLMPHMASLGSESLLLVAGGAIAISAMMLPGVSGSFLLLTMGLYGTVMEGIKGFDLALIAQFGLGCALGLFFFSRLLSWMLHHFHTATLQLLVGFILGSLPTLWPWRELVRYQLGADGRMIPLDYRYLSPGDYALLTGESAQLFGVLALMLAGLILVLVVGREPRPSKAHPHKEEGSDA</sequence>
<dbReference type="Proteomes" id="UP000014463">
    <property type="component" value="Unassembled WGS sequence"/>
</dbReference>
<keyword evidence="1" id="KW-1133">Transmembrane helix</keyword>
<feature type="transmembrane region" description="Helical" evidence="1">
    <location>
        <begin position="281"/>
        <end position="300"/>
    </location>
</feature>
<dbReference type="AlphaFoldDB" id="S2L8X4"/>
<organism evidence="2 3">
    <name type="scientific">Litchfieldella anticariensis (strain DSM 16096 / CECT 5854 / CIP 108499 / LMG 22089 / FP35)</name>
    <name type="common">Halomonas anticariensis</name>
    <dbReference type="NCBI Taxonomy" id="1121939"/>
    <lineage>
        <taxon>Bacteria</taxon>
        <taxon>Pseudomonadati</taxon>
        <taxon>Pseudomonadota</taxon>
        <taxon>Gammaproteobacteria</taxon>
        <taxon>Oceanospirillales</taxon>
        <taxon>Halomonadaceae</taxon>
        <taxon>Litchfieldella</taxon>
    </lineage>
</organism>
<feature type="transmembrane region" description="Helical" evidence="1">
    <location>
        <begin position="121"/>
        <end position="142"/>
    </location>
</feature>
<reference evidence="2 3" key="1">
    <citation type="journal article" date="2013" name="Genome Announc.">
        <title>Draft genome sequence of the moderately halophilic gammaproteobacterium Halomonas anticariensis FP35.</title>
        <authorList>
            <person name="Tahrioui A."/>
            <person name="Quesada E."/>
            <person name="Llamas I."/>
        </authorList>
    </citation>
    <scope>NUCLEOTIDE SEQUENCE [LARGE SCALE GENOMIC DNA]</scope>
    <source>
        <strain evidence="3">DSM 16096 / CECT 5854 / LMG 22089 / FP35</strain>
    </source>
</reference>
<proteinExistence type="predicted"/>
<evidence type="ECO:0000256" key="1">
    <source>
        <dbReference type="SAM" id="Phobius"/>
    </source>
</evidence>
<feature type="transmembrane region" description="Helical" evidence="1">
    <location>
        <begin position="154"/>
        <end position="184"/>
    </location>
</feature>
<dbReference type="PANTHER" id="PTHR37308:SF1">
    <property type="entry name" value="POLYPRENYL-PHOSPHATE TRANSPORTER"/>
    <property type="match status" value="1"/>
</dbReference>
<protein>
    <recommendedName>
        <fullName evidence="4">DUF368 domain-containing protein</fullName>
    </recommendedName>
</protein>
<evidence type="ECO:0000313" key="3">
    <source>
        <dbReference type="Proteomes" id="UP000014463"/>
    </source>
</evidence>
<feature type="transmembrane region" description="Helical" evidence="1">
    <location>
        <begin position="97"/>
        <end position="115"/>
    </location>
</feature>
<name>S2L8X4_LITA3</name>
<comment type="caution">
    <text evidence="2">The sequence shown here is derived from an EMBL/GenBank/DDBJ whole genome shotgun (WGS) entry which is preliminary data.</text>
</comment>
<evidence type="ECO:0008006" key="4">
    <source>
        <dbReference type="Google" id="ProtNLM"/>
    </source>
</evidence>
<dbReference type="InterPro" id="IPR007163">
    <property type="entry name" value="VCA0040-like"/>
</dbReference>
<feature type="transmembrane region" description="Helical" evidence="1">
    <location>
        <begin position="63"/>
        <end position="85"/>
    </location>
</feature>